<protein>
    <recommendedName>
        <fullName evidence="2">Nitroreductase domain-containing protein</fullName>
    </recommendedName>
</protein>
<gene>
    <name evidence="3" type="ORF">LMG26858_01136</name>
</gene>
<dbReference type="Pfam" id="PF00881">
    <property type="entry name" value="Nitroreductase"/>
    <property type="match status" value="1"/>
</dbReference>
<dbReference type="PANTHER" id="PTHR43745">
    <property type="entry name" value="NITROREDUCTASE MJ1384-RELATED"/>
    <property type="match status" value="1"/>
</dbReference>
<name>A0A6S7CA31_9BURK</name>
<dbReference type="GO" id="GO:0016491">
    <property type="term" value="F:oxidoreductase activity"/>
    <property type="evidence" value="ECO:0007669"/>
    <property type="project" value="InterPro"/>
</dbReference>
<organism evidence="3 4">
    <name type="scientific">Achromobacter anxifer</name>
    <dbReference type="NCBI Taxonomy" id="1287737"/>
    <lineage>
        <taxon>Bacteria</taxon>
        <taxon>Pseudomonadati</taxon>
        <taxon>Pseudomonadota</taxon>
        <taxon>Betaproteobacteria</taxon>
        <taxon>Burkholderiales</taxon>
        <taxon>Alcaligenaceae</taxon>
        <taxon>Achromobacter</taxon>
    </lineage>
</organism>
<feature type="domain" description="Nitroreductase" evidence="2">
    <location>
        <begin position="45"/>
        <end position="207"/>
    </location>
</feature>
<keyword evidence="4" id="KW-1185">Reference proteome</keyword>
<dbReference type="InterPro" id="IPR000415">
    <property type="entry name" value="Nitroreductase-like"/>
</dbReference>
<dbReference type="AlphaFoldDB" id="A0A6S7CA31"/>
<reference evidence="3 4" key="1">
    <citation type="submission" date="2020-04" db="EMBL/GenBank/DDBJ databases">
        <authorList>
            <person name="De Canck E."/>
        </authorList>
    </citation>
    <scope>NUCLEOTIDE SEQUENCE [LARGE SCALE GENOMIC DNA]</scope>
    <source>
        <strain evidence="3 4">LMG 26858</strain>
    </source>
</reference>
<evidence type="ECO:0000313" key="4">
    <source>
        <dbReference type="Proteomes" id="UP000494117"/>
    </source>
</evidence>
<dbReference type="RefSeq" id="WP_217481277.1">
    <property type="nucleotide sequence ID" value="NZ_CADILG010000005.1"/>
</dbReference>
<dbReference type="Proteomes" id="UP000494117">
    <property type="component" value="Unassembled WGS sequence"/>
</dbReference>
<evidence type="ECO:0000256" key="1">
    <source>
        <dbReference type="SAM" id="MobiDB-lite"/>
    </source>
</evidence>
<proteinExistence type="predicted"/>
<feature type="region of interest" description="Disordered" evidence="1">
    <location>
        <begin position="1"/>
        <end position="24"/>
    </location>
</feature>
<evidence type="ECO:0000313" key="3">
    <source>
        <dbReference type="EMBL" id="CAB3839810.1"/>
    </source>
</evidence>
<dbReference type="InterPro" id="IPR052544">
    <property type="entry name" value="Bacteriocin_Proc_Enz"/>
</dbReference>
<dbReference type="SUPFAM" id="SSF55469">
    <property type="entry name" value="FMN-dependent nitroreductase-like"/>
    <property type="match status" value="1"/>
</dbReference>
<evidence type="ECO:0000259" key="2">
    <source>
        <dbReference type="Pfam" id="PF00881"/>
    </source>
</evidence>
<dbReference type="PANTHER" id="PTHR43745:SF2">
    <property type="entry name" value="NITROREDUCTASE MJ1384-RELATED"/>
    <property type="match status" value="1"/>
</dbReference>
<dbReference type="EMBL" id="CADILG010000005">
    <property type="protein sequence ID" value="CAB3839810.1"/>
    <property type="molecule type" value="Genomic_DNA"/>
</dbReference>
<dbReference type="Gene3D" id="3.40.109.10">
    <property type="entry name" value="NADH Oxidase"/>
    <property type="match status" value="1"/>
</dbReference>
<accession>A0A6S7CA31</accession>
<dbReference type="InterPro" id="IPR029479">
    <property type="entry name" value="Nitroreductase"/>
</dbReference>
<sequence>MTAIFPGAESTAKAPGDAGRDPAPFLLPEPRTEGGMTLLEALTLRRSIRGYAETPLPLQQLSDLLWAACGVNRESGERTAPYWRHRIVLDLFVLQANGVSIYDPPTHALTPYMKGDFRVLAGQQDFVGRAPLELVYVARGEKMADITAVERQLYASVDAAFIGQNVYLFCAAAGLATVFRGALDKGRLARALQLPDTDFVTFAQTVGFSDGKPPTS</sequence>